<reference evidence="2 3" key="1">
    <citation type="submission" date="2020-02" db="EMBL/GenBank/DDBJ databases">
        <title>Draft genome sequence of two Spirosoma agri KCTC 52727 and Spirosoma terrae KCTC 52035.</title>
        <authorList>
            <person name="Rojas J."/>
            <person name="Ambika Manirajan B."/>
            <person name="Suarez C."/>
            <person name="Ratering S."/>
            <person name="Schnell S."/>
        </authorList>
    </citation>
    <scope>NUCLEOTIDE SEQUENCE [LARGE SCALE GENOMIC DNA]</scope>
    <source>
        <strain evidence="2 3">KCTC 52035</strain>
    </source>
</reference>
<feature type="signal peptide" evidence="1">
    <location>
        <begin position="1"/>
        <end position="18"/>
    </location>
</feature>
<dbReference type="RefSeq" id="WP_163949373.1">
    <property type="nucleotide sequence ID" value="NZ_JAAFZH010000005.1"/>
</dbReference>
<dbReference type="EMBL" id="JAAFZH010000005">
    <property type="protein sequence ID" value="NDU96066.1"/>
    <property type="molecule type" value="Genomic_DNA"/>
</dbReference>
<dbReference type="AlphaFoldDB" id="A0A6L9L632"/>
<dbReference type="Proteomes" id="UP000474175">
    <property type="component" value="Unassembled WGS sequence"/>
</dbReference>
<comment type="caution">
    <text evidence="2">The sequence shown here is derived from an EMBL/GenBank/DDBJ whole genome shotgun (WGS) entry which is preliminary data.</text>
</comment>
<feature type="chain" id="PRO_5026764523" description="DUF1080 domain-containing protein" evidence="1">
    <location>
        <begin position="19"/>
        <end position="366"/>
    </location>
</feature>
<proteinExistence type="predicted"/>
<protein>
    <recommendedName>
        <fullName evidence="4">DUF1080 domain-containing protein</fullName>
    </recommendedName>
</protein>
<name>A0A6L9L632_9BACT</name>
<dbReference type="Gene3D" id="2.60.120.560">
    <property type="entry name" value="Exo-inulinase, domain 1"/>
    <property type="match status" value="1"/>
</dbReference>
<accession>A0A6L9L632</accession>
<keyword evidence="1" id="KW-0732">Signal</keyword>
<evidence type="ECO:0000256" key="1">
    <source>
        <dbReference type="SAM" id="SignalP"/>
    </source>
</evidence>
<gene>
    <name evidence="2" type="ORF">GK108_14380</name>
</gene>
<evidence type="ECO:0000313" key="3">
    <source>
        <dbReference type="Proteomes" id="UP000474175"/>
    </source>
</evidence>
<keyword evidence="3" id="KW-1185">Reference proteome</keyword>
<evidence type="ECO:0008006" key="4">
    <source>
        <dbReference type="Google" id="ProtNLM"/>
    </source>
</evidence>
<sequence>MKSILFAFSLLTANIAFAQTSAPFDNDHWVISGKMEKETYLGNDCIRLSEASIYLKDATFLNGIIEFDMTLPKNRCFPGIGFRLQDKENFEEVYLRPHQLGNPDAIQYTPVFNGQAAWQLYYGDGYSTAITYPLNEWVHIKLIIKDTQGEVYVGNTDKPSLVIHHLKREPKPGQISLENNYPALTRFANFRYTKTNEPALQGPFKADVAPKPGTILHWQISNPFDQKQLENSFSIPKELNSQLIWKTLPAENTGIVNVSQITRIGNGSNTVFAKITITSDRDQIKKFQFGFSDAVKLYLNNRLLYGGQDVFLSRDYRFLGTTGYFDEVYLNLKKGKNELWLAISEDFGGWGLQGMIPDQTGLTIKP</sequence>
<evidence type="ECO:0000313" key="2">
    <source>
        <dbReference type="EMBL" id="NDU96066.1"/>
    </source>
</evidence>
<organism evidence="2 3">
    <name type="scientific">Spirosoma terrae</name>
    <dbReference type="NCBI Taxonomy" id="1968276"/>
    <lineage>
        <taxon>Bacteria</taxon>
        <taxon>Pseudomonadati</taxon>
        <taxon>Bacteroidota</taxon>
        <taxon>Cytophagia</taxon>
        <taxon>Cytophagales</taxon>
        <taxon>Cytophagaceae</taxon>
        <taxon>Spirosoma</taxon>
    </lineage>
</organism>